<reference evidence="1 2" key="1">
    <citation type="submission" date="2018-07" db="EMBL/GenBank/DDBJ databases">
        <title>Leeuwenhoekiella genomics.</title>
        <authorList>
            <person name="Tahon G."/>
            <person name="Willems A."/>
        </authorList>
    </citation>
    <scope>NUCLEOTIDE SEQUENCE [LARGE SCALE GENOMIC DNA]</scope>
    <source>
        <strain evidence="1 2">LMG 1345</strain>
    </source>
</reference>
<evidence type="ECO:0000313" key="2">
    <source>
        <dbReference type="Proteomes" id="UP000290608"/>
    </source>
</evidence>
<dbReference type="RefSeq" id="WP_073098531.1">
    <property type="nucleotide sequence ID" value="NZ_QOVL01000005.1"/>
</dbReference>
<comment type="caution">
    <text evidence="1">The sequence shown here is derived from an EMBL/GenBank/DDBJ whole genome shotgun (WGS) entry which is preliminary data.</text>
</comment>
<dbReference type="Proteomes" id="UP000290608">
    <property type="component" value="Unassembled WGS sequence"/>
</dbReference>
<name>A0A4V1KSK5_9FLAO</name>
<protein>
    <submittedName>
        <fullName evidence="1">Uncharacterized protein</fullName>
    </submittedName>
</protein>
<dbReference type="EMBL" id="QOVL01000005">
    <property type="protein sequence ID" value="RXG32058.1"/>
    <property type="molecule type" value="Genomic_DNA"/>
</dbReference>
<organism evidence="1 2">
    <name type="scientific">Leeuwenhoekiella marinoflava</name>
    <dbReference type="NCBI Taxonomy" id="988"/>
    <lineage>
        <taxon>Bacteria</taxon>
        <taxon>Pseudomonadati</taxon>
        <taxon>Bacteroidota</taxon>
        <taxon>Flavobacteriia</taxon>
        <taxon>Flavobacteriales</taxon>
        <taxon>Flavobacteriaceae</taxon>
        <taxon>Leeuwenhoekiella</taxon>
    </lineage>
</organism>
<proteinExistence type="predicted"/>
<dbReference type="STRING" id="1122159.SAMN02745246_01418"/>
<dbReference type="AlphaFoldDB" id="A0A4V1KSK5"/>
<accession>A0A4V1KSK5</accession>
<evidence type="ECO:0000313" key="1">
    <source>
        <dbReference type="EMBL" id="RXG32058.1"/>
    </source>
</evidence>
<sequence length="458" mass="52993">MRESIEFHQRNAIVCADDVSFTFEVTDNPRDFDEQRERKNDLDWAQSVNHIGGWNIHPYGNNNDLPSVIQKAVYENNAAPGLLAKKTQLDWGRGPMLYTEEIEDNVPVKKWLYDKDIQSWLNDWDYKDYLLRNLTDFNHIEGSFSKYKLARGARLGRKFIAELEHLMPHECRTASAQSTITKHRPKPTHAVITDFGLNSISALDYEVYPLFNFKNPFAAKTSVFYSSLYTFCSEYYAIPKLYGSLEWLRRSTAIPLILKALSKNSMNIKYHIQSPAEYWDRKKESLERKCQDEGKIYKEKMLEDYKRDFLRRISSTLASDENTGKFFHTEKVLNSEGTTLIEQGWEINVLDQKVKDFIESQLSISKHANYALSANISIHSALANVSEAGKSDSGSEQLYALQNYLLTGVDIPEMTVMKPINYALRANFPKKDIKMGFYHEAGKREEDKTQKDRHKNLA</sequence>
<gene>
    <name evidence="1" type="ORF">DSL99_1363</name>
</gene>